<dbReference type="EMBL" id="FNCY01000004">
    <property type="protein sequence ID" value="SDH17996.1"/>
    <property type="molecule type" value="Genomic_DNA"/>
</dbReference>
<dbReference type="Pfam" id="PF00011">
    <property type="entry name" value="HSP20"/>
    <property type="match status" value="1"/>
</dbReference>
<dbReference type="InterPro" id="IPR008978">
    <property type="entry name" value="HSP20-like_chaperone"/>
</dbReference>
<dbReference type="OrthoDB" id="5295562at2"/>
<keyword evidence="5" id="KW-1185">Reference proteome</keyword>
<dbReference type="PROSITE" id="PS01031">
    <property type="entry name" value="SHSP"/>
    <property type="match status" value="1"/>
</dbReference>
<evidence type="ECO:0000313" key="4">
    <source>
        <dbReference type="EMBL" id="SDH17996.1"/>
    </source>
</evidence>
<evidence type="ECO:0000259" key="3">
    <source>
        <dbReference type="PROSITE" id="PS01031"/>
    </source>
</evidence>
<evidence type="ECO:0000256" key="1">
    <source>
        <dbReference type="PROSITE-ProRule" id="PRU00285"/>
    </source>
</evidence>
<dbReference type="AlphaFoldDB" id="A0A1G8AAY9"/>
<dbReference type="STRING" id="83767.SAMN05660652_01331"/>
<dbReference type="CDD" id="cd06464">
    <property type="entry name" value="ACD_sHsps-like"/>
    <property type="match status" value="1"/>
</dbReference>
<evidence type="ECO:0000313" key="5">
    <source>
        <dbReference type="Proteomes" id="UP000198607"/>
    </source>
</evidence>
<dbReference type="InterPro" id="IPR031107">
    <property type="entry name" value="Small_HSP"/>
</dbReference>
<feature type="domain" description="SHSP" evidence="3">
    <location>
        <begin position="34"/>
        <end position="146"/>
    </location>
</feature>
<reference evidence="4 5" key="1">
    <citation type="submission" date="2016-10" db="EMBL/GenBank/DDBJ databases">
        <authorList>
            <person name="de Groot N.N."/>
        </authorList>
    </citation>
    <scope>NUCLEOTIDE SEQUENCE [LARGE SCALE GENOMIC DNA]</scope>
    <source>
        <strain evidence="4 5">DSM 5885</strain>
    </source>
</reference>
<proteinExistence type="inferred from homology"/>
<dbReference type="InterPro" id="IPR002068">
    <property type="entry name" value="A-crystallin/Hsp20_dom"/>
</dbReference>
<accession>A0A1G8AAY9</accession>
<organism evidence="4 5">
    <name type="scientific">Propionivibrio dicarboxylicus</name>
    <dbReference type="NCBI Taxonomy" id="83767"/>
    <lineage>
        <taxon>Bacteria</taxon>
        <taxon>Pseudomonadati</taxon>
        <taxon>Pseudomonadota</taxon>
        <taxon>Betaproteobacteria</taxon>
        <taxon>Rhodocyclales</taxon>
        <taxon>Rhodocyclaceae</taxon>
        <taxon>Propionivibrio</taxon>
    </lineage>
</organism>
<evidence type="ECO:0000256" key="2">
    <source>
        <dbReference type="RuleBase" id="RU003616"/>
    </source>
</evidence>
<sequence length="146" mass="16493">MLYRTLFPRDLFAELDRMQRVLQQSYDPSPSIRGFERGGYPALNVGSTPQSVEIYAFAPGLDPALIDVQIEKGVLTIAGERKIERPSVDDKTTQHLDERFAGRFRRVLTLPDDVDANAVSARYRDGVLHISIQRRAAAQPRRIAIQ</sequence>
<dbReference type="RefSeq" id="WP_091935697.1">
    <property type="nucleotide sequence ID" value="NZ_FNCY01000004.1"/>
</dbReference>
<dbReference type="Proteomes" id="UP000198607">
    <property type="component" value="Unassembled WGS sequence"/>
</dbReference>
<gene>
    <name evidence="4" type="ORF">SAMN05660652_01331</name>
</gene>
<protein>
    <submittedName>
        <fullName evidence="4">HSP20 family protein</fullName>
    </submittedName>
</protein>
<dbReference type="SUPFAM" id="SSF49764">
    <property type="entry name" value="HSP20-like chaperones"/>
    <property type="match status" value="1"/>
</dbReference>
<comment type="similarity">
    <text evidence="1 2">Belongs to the small heat shock protein (HSP20) family.</text>
</comment>
<name>A0A1G8AAY9_9RHOO</name>
<dbReference type="Gene3D" id="2.60.40.790">
    <property type="match status" value="1"/>
</dbReference>
<dbReference type="PANTHER" id="PTHR11527">
    <property type="entry name" value="HEAT-SHOCK PROTEIN 20 FAMILY MEMBER"/>
    <property type="match status" value="1"/>
</dbReference>